<evidence type="ECO:0000313" key="2">
    <source>
        <dbReference type="Proteomes" id="UP000663623"/>
    </source>
</evidence>
<dbReference type="Proteomes" id="UP000663623">
    <property type="component" value="Chromosome"/>
</dbReference>
<accession>A0ABM7NL13</accession>
<proteinExistence type="predicted"/>
<dbReference type="EMBL" id="AP024480">
    <property type="protein sequence ID" value="BCS80775.1"/>
    <property type="molecule type" value="Genomic_DNA"/>
</dbReference>
<gene>
    <name evidence="1" type="ORF">CaldiYA01_07350</name>
</gene>
<organism evidence="1 2">
    <name type="scientific">Caldicellulosiruptor diazotrophicus</name>
    <dbReference type="NCBI Taxonomy" id="2806205"/>
    <lineage>
        <taxon>Bacteria</taxon>
        <taxon>Bacillati</taxon>
        <taxon>Bacillota</taxon>
        <taxon>Bacillota incertae sedis</taxon>
        <taxon>Caldicellulosiruptorales</taxon>
        <taxon>Caldicellulosiruptoraceae</taxon>
        <taxon>Caldicellulosiruptor</taxon>
    </lineage>
</organism>
<sequence>MKRIYRFIGVFMLILCIVGIFKEQTILGNPTISKNEILNYATFDKSKIRENDTVTKAVYEKNPYFNSILKITF</sequence>
<reference evidence="1 2" key="1">
    <citation type="submission" date="2021-02" db="EMBL/GenBank/DDBJ databases">
        <title>Nitrogen-fixing ability and nitrogen fixation related genes of thermophilic fermentative bacteria in the genus Caldicellulosiruptor.</title>
        <authorList>
            <person name="Chen Y."/>
            <person name="Nishihara A."/>
            <person name="Haruta S."/>
        </authorList>
    </citation>
    <scope>NUCLEOTIDE SEQUENCE [LARGE SCALE GENOMIC DNA]</scope>
    <source>
        <strain evidence="1 2">YA01</strain>
    </source>
</reference>
<protein>
    <submittedName>
        <fullName evidence="1">Uncharacterized protein</fullName>
    </submittedName>
</protein>
<name>A0ABM7NL13_9FIRM</name>
<dbReference type="RefSeq" id="WP_207181455.1">
    <property type="nucleotide sequence ID" value="NZ_AP024480.1"/>
</dbReference>
<keyword evidence="2" id="KW-1185">Reference proteome</keyword>
<evidence type="ECO:0000313" key="1">
    <source>
        <dbReference type="EMBL" id="BCS80775.1"/>
    </source>
</evidence>